<dbReference type="SMART" id="SM00397">
    <property type="entry name" value="t_SNARE"/>
    <property type="match status" value="1"/>
</dbReference>
<dbReference type="PROSITE" id="PS50192">
    <property type="entry name" value="T_SNARE"/>
    <property type="match status" value="1"/>
</dbReference>
<dbReference type="PANTHER" id="PTHR19305:SF35">
    <property type="entry name" value="SYNTAXIN-72"/>
    <property type="match status" value="1"/>
</dbReference>
<dbReference type="Pfam" id="PF05739">
    <property type="entry name" value="SNARE"/>
    <property type="match status" value="1"/>
</dbReference>
<organism evidence="12 13">
    <name type="scientific">Klebsormidium nitens</name>
    <name type="common">Green alga</name>
    <name type="synonym">Ulothrix nitens</name>
    <dbReference type="NCBI Taxonomy" id="105231"/>
    <lineage>
        <taxon>Eukaryota</taxon>
        <taxon>Viridiplantae</taxon>
        <taxon>Streptophyta</taxon>
        <taxon>Klebsormidiophyceae</taxon>
        <taxon>Klebsormidiales</taxon>
        <taxon>Klebsormidiaceae</taxon>
        <taxon>Klebsormidium</taxon>
    </lineage>
</organism>
<evidence type="ECO:0000256" key="3">
    <source>
        <dbReference type="ARBA" id="ARBA00022448"/>
    </source>
</evidence>
<evidence type="ECO:0000256" key="4">
    <source>
        <dbReference type="ARBA" id="ARBA00022692"/>
    </source>
</evidence>
<dbReference type="Gene3D" id="1.20.5.110">
    <property type="match status" value="1"/>
</dbReference>
<keyword evidence="6 10" id="KW-1133">Transmembrane helix</keyword>
<evidence type="ECO:0000313" key="12">
    <source>
        <dbReference type="EMBL" id="GAQ89477.1"/>
    </source>
</evidence>
<keyword evidence="5" id="KW-0653">Protein transport</keyword>
<keyword evidence="3" id="KW-0813">Transport</keyword>
<sequence length="266" mass="30336">MATIDIITRVDALCKKYEKYDVDKHKQEAMSSSDNYVRLFSQIESDLEVAMQKANDASIEKNRAIVATLNAEVRRQKTALKVELPKLEKLAYKKVKGVPKEELAQRPEQVKALAAKIDAVPDGVTINNRRAQKGPGSIREIKIDAINPEDIMLNPEQYQHSEESRGFRQEFEMRKMKQDEGLDVISSGLATLKNMAEDINEELDRQAPLVDEIETKVDKANADLRNTNKRLKETVLKMRTTRNFCIDIILMCIVLGIIGYIYNQVR</sequence>
<reference evidence="12 13" key="1">
    <citation type="journal article" date="2014" name="Nat. Commun.">
        <title>Klebsormidium flaccidum genome reveals primary factors for plant terrestrial adaptation.</title>
        <authorList>
            <person name="Hori K."/>
            <person name="Maruyama F."/>
            <person name="Fujisawa T."/>
            <person name="Togashi T."/>
            <person name="Yamamoto N."/>
            <person name="Seo M."/>
            <person name="Sato S."/>
            <person name="Yamada T."/>
            <person name="Mori H."/>
            <person name="Tajima N."/>
            <person name="Moriyama T."/>
            <person name="Ikeuchi M."/>
            <person name="Watanabe M."/>
            <person name="Wada H."/>
            <person name="Kobayashi K."/>
            <person name="Saito M."/>
            <person name="Masuda T."/>
            <person name="Sasaki-Sekimoto Y."/>
            <person name="Mashiguchi K."/>
            <person name="Awai K."/>
            <person name="Shimojima M."/>
            <person name="Masuda S."/>
            <person name="Iwai M."/>
            <person name="Nobusawa T."/>
            <person name="Narise T."/>
            <person name="Kondo S."/>
            <person name="Saito H."/>
            <person name="Sato R."/>
            <person name="Murakawa M."/>
            <person name="Ihara Y."/>
            <person name="Oshima-Yamada Y."/>
            <person name="Ohtaka K."/>
            <person name="Satoh M."/>
            <person name="Sonobe K."/>
            <person name="Ishii M."/>
            <person name="Ohtani R."/>
            <person name="Kanamori-Sato M."/>
            <person name="Honoki R."/>
            <person name="Miyazaki D."/>
            <person name="Mochizuki H."/>
            <person name="Umetsu J."/>
            <person name="Higashi K."/>
            <person name="Shibata D."/>
            <person name="Kamiya Y."/>
            <person name="Sato N."/>
            <person name="Nakamura Y."/>
            <person name="Tabata S."/>
            <person name="Ida S."/>
            <person name="Kurokawa K."/>
            <person name="Ohta H."/>
        </authorList>
    </citation>
    <scope>NUCLEOTIDE SEQUENCE [LARGE SCALE GENOMIC DNA]</scope>
    <source>
        <strain evidence="12 13">NIES-2285</strain>
    </source>
</reference>
<dbReference type="CDD" id="cd15841">
    <property type="entry name" value="SNARE_Qc"/>
    <property type="match status" value="1"/>
</dbReference>
<dbReference type="PROSITE" id="PS00914">
    <property type="entry name" value="SYNTAXIN"/>
    <property type="match status" value="1"/>
</dbReference>
<dbReference type="PANTHER" id="PTHR19305">
    <property type="entry name" value="SYNAPTOSOMAL ASSOCIATED PROTEIN"/>
    <property type="match status" value="1"/>
</dbReference>
<dbReference type="GO" id="GO:0006886">
    <property type="term" value="P:intracellular protein transport"/>
    <property type="evidence" value="ECO:0007669"/>
    <property type="project" value="InterPro"/>
</dbReference>
<dbReference type="OrthoDB" id="29755at2759"/>
<dbReference type="EMBL" id="DF237476">
    <property type="protein sequence ID" value="GAQ89477.1"/>
    <property type="molecule type" value="Genomic_DNA"/>
</dbReference>
<dbReference type="InterPro" id="IPR006012">
    <property type="entry name" value="Syntaxin/epimorphin_CS"/>
</dbReference>
<evidence type="ECO:0000259" key="11">
    <source>
        <dbReference type="PROSITE" id="PS50192"/>
    </source>
</evidence>
<proteinExistence type="inferred from homology"/>
<evidence type="ECO:0000256" key="10">
    <source>
        <dbReference type="SAM" id="Phobius"/>
    </source>
</evidence>
<evidence type="ECO:0000256" key="7">
    <source>
        <dbReference type="ARBA" id="ARBA00023054"/>
    </source>
</evidence>
<evidence type="ECO:0000256" key="2">
    <source>
        <dbReference type="ARBA" id="ARBA00009063"/>
    </source>
</evidence>
<dbReference type="InterPro" id="IPR000727">
    <property type="entry name" value="T_SNARE_dom"/>
</dbReference>
<feature type="transmembrane region" description="Helical" evidence="10">
    <location>
        <begin position="244"/>
        <end position="262"/>
    </location>
</feature>
<dbReference type="AlphaFoldDB" id="A0A1Y1ILG9"/>
<keyword evidence="7 9" id="KW-0175">Coiled coil</keyword>
<dbReference type="GO" id="GO:0005484">
    <property type="term" value="F:SNAP receptor activity"/>
    <property type="evidence" value="ECO:0007669"/>
    <property type="project" value="InterPro"/>
</dbReference>
<evidence type="ECO:0000256" key="9">
    <source>
        <dbReference type="SAM" id="Coils"/>
    </source>
</evidence>
<feature type="coiled-coil region" evidence="9">
    <location>
        <begin position="210"/>
        <end position="241"/>
    </location>
</feature>
<keyword evidence="13" id="KW-1185">Reference proteome</keyword>
<dbReference type="FunFam" id="1.20.5.110:FF:000006">
    <property type="entry name" value="Syntaxin 6"/>
    <property type="match status" value="1"/>
</dbReference>
<dbReference type="GO" id="GO:0016020">
    <property type="term" value="C:membrane"/>
    <property type="evidence" value="ECO:0007669"/>
    <property type="project" value="UniProtKB-SubCell"/>
</dbReference>
<accession>A0A1Y1ILG9</accession>
<name>A0A1Y1ILG9_KLENI</name>
<comment type="similarity">
    <text evidence="2">Belongs to the syntaxin family.</text>
</comment>
<gene>
    <name evidence="12" type="ORF">KFL_005270090</name>
</gene>
<evidence type="ECO:0000256" key="5">
    <source>
        <dbReference type="ARBA" id="ARBA00022927"/>
    </source>
</evidence>
<evidence type="ECO:0000313" key="13">
    <source>
        <dbReference type="Proteomes" id="UP000054558"/>
    </source>
</evidence>
<dbReference type="SUPFAM" id="SSF58038">
    <property type="entry name" value="SNARE fusion complex"/>
    <property type="match status" value="1"/>
</dbReference>
<dbReference type="STRING" id="105231.A0A1Y1ILG9"/>
<evidence type="ECO:0000256" key="8">
    <source>
        <dbReference type="ARBA" id="ARBA00023136"/>
    </source>
</evidence>
<dbReference type="Proteomes" id="UP000054558">
    <property type="component" value="Unassembled WGS sequence"/>
</dbReference>
<dbReference type="OMA" id="KYDADKH"/>
<comment type="subcellular location">
    <subcellularLocation>
        <location evidence="1">Membrane</location>
        <topology evidence="1">Single-pass type IV membrane protein</topology>
    </subcellularLocation>
</comment>
<keyword evidence="8 10" id="KW-0472">Membrane</keyword>
<protein>
    <submittedName>
        <fullName evidence="12">SNARE domain containing protein</fullName>
    </submittedName>
</protein>
<evidence type="ECO:0000256" key="1">
    <source>
        <dbReference type="ARBA" id="ARBA00004211"/>
    </source>
</evidence>
<feature type="domain" description="T-SNARE coiled-coil homology" evidence="11">
    <location>
        <begin position="172"/>
        <end position="234"/>
    </location>
</feature>
<keyword evidence="4 10" id="KW-0812">Transmembrane</keyword>
<evidence type="ECO:0000256" key="6">
    <source>
        <dbReference type="ARBA" id="ARBA00022989"/>
    </source>
</evidence>